<name>A0AAD9LM84_9STRA</name>
<reference evidence="2" key="1">
    <citation type="submission" date="2023-08" db="EMBL/GenBank/DDBJ databases">
        <title>Reference Genome Resource for the Citrus Pathogen Phytophthora citrophthora.</title>
        <authorList>
            <person name="Moller H."/>
            <person name="Coetzee B."/>
            <person name="Rose L.J."/>
            <person name="Van Niekerk J.M."/>
        </authorList>
    </citation>
    <scope>NUCLEOTIDE SEQUENCE</scope>
    <source>
        <strain evidence="2">STE-U-9442</strain>
    </source>
</reference>
<feature type="transmembrane region" description="Helical" evidence="1">
    <location>
        <begin position="68"/>
        <end position="84"/>
    </location>
</feature>
<protein>
    <submittedName>
        <fullName evidence="2">Uncharacterized protein</fullName>
    </submittedName>
</protein>
<keyword evidence="3" id="KW-1185">Reference proteome</keyword>
<organism evidence="2 3">
    <name type="scientific">Phytophthora citrophthora</name>
    <dbReference type="NCBI Taxonomy" id="4793"/>
    <lineage>
        <taxon>Eukaryota</taxon>
        <taxon>Sar</taxon>
        <taxon>Stramenopiles</taxon>
        <taxon>Oomycota</taxon>
        <taxon>Peronosporomycetes</taxon>
        <taxon>Peronosporales</taxon>
        <taxon>Peronosporaceae</taxon>
        <taxon>Phytophthora</taxon>
    </lineage>
</organism>
<feature type="transmembrane region" description="Helical" evidence="1">
    <location>
        <begin position="188"/>
        <end position="206"/>
    </location>
</feature>
<dbReference type="Proteomes" id="UP001259832">
    <property type="component" value="Unassembled WGS sequence"/>
</dbReference>
<accession>A0AAD9LM84</accession>
<evidence type="ECO:0000256" key="1">
    <source>
        <dbReference type="SAM" id="Phobius"/>
    </source>
</evidence>
<dbReference type="AlphaFoldDB" id="A0AAD9LM84"/>
<feature type="transmembrane region" description="Helical" evidence="1">
    <location>
        <begin position="138"/>
        <end position="159"/>
    </location>
</feature>
<evidence type="ECO:0000313" key="2">
    <source>
        <dbReference type="EMBL" id="KAK1942035.1"/>
    </source>
</evidence>
<keyword evidence="1" id="KW-0812">Transmembrane</keyword>
<dbReference type="EMBL" id="JASMQC010000010">
    <property type="protein sequence ID" value="KAK1942035.1"/>
    <property type="molecule type" value="Genomic_DNA"/>
</dbReference>
<feature type="transmembrane region" description="Helical" evidence="1">
    <location>
        <begin position="104"/>
        <end position="126"/>
    </location>
</feature>
<keyword evidence="1" id="KW-1133">Transmembrane helix</keyword>
<sequence>MLDHDHGSVPRFQSLILQFTTTNPAAERSLDSPSKTEKLVQDQKVLETGRDGLPQEIWDGRVKNKRKILYMFMFLNDSVLWAYYSCLSAQDFYEVQFADSNMESIFLTILFTSWPIVVGHGLQMGFGLDKKITRQFRVHGYAIFMLMAILTMVFSAFNFSNQKTGAHLVLICFACIGMLKPEGRESGGALMVFCLFFRLTAIGIPFSDQGWLGLYVIQRETNEAKHNRSKVLVSTFLALLEGQLELQGRRAPS</sequence>
<comment type="caution">
    <text evidence="2">The sequence shown here is derived from an EMBL/GenBank/DDBJ whole genome shotgun (WGS) entry which is preliminary data.</text>
</comment>
<keyword evidence="1" id="KW-0472">Membrane</keyword>
<evidence type="ECO:0000313" key="3">
    <source>
        <dbReference type="Proteomes" id="UP001259832"/>
    </source>
</evidence>
<gene>
    <name evidence="2" type="ORF">P3T76_006357</name>
</gene>
<proteinExistence type="predicted"/>